<gene>
    <name evidence="1" type="ORF">DD238_005673</name>
</gene>
<dbReference type="GO" id="GO:0001682">
    <property type="term" value="P:tRNA 5'-leader removal"/>
    <property type="evidence" value="ECO:0007669"/>
    <property type="project" value="InterPro"/>
</dbReference>
<accession>A0A3M6VF11</accession>
<comment type="caution">
    <text evidence="1">The sequence shown here is derived from an EMBL/GenBank/DDBJ whole genome shotgun (WGS) entry which is preliminary data.</text>
</comment>
<proteinExistence type="predicted"/>
<organism evidence="1 2">
    <name type="scientific">Peronospora effusa</name>
    <dbReference type="NCBI Taxonomy" id="542832"/>
    <lineage>
        <taxon>Eukaryota</taxon>
        <taxon>Sar</taxon>
        <taxon>Stramenopiles</taxon>
        <taxon>Oomycota</taxon>
        <taxon>Peronosporomycetes</taxon>
        <taxon>Peronosporales</taxon>
        <taxon>Peronosporaceae</taxon>
        <taxon>Peronospora</taxon>
    </lineage>
</organism>
<dbReference type="GO" id="GO:0004526">
    <property type="term" value="F:ribonuclease P activity"/>
    <property type="evidence" value="ECO:0007669"/>
    <property type="project" value="TreeGrafter"/>
</dbReference>
<dbReference type="EMBL" id="QLLG01000278">
    <property type="protein sequence ID" value="RMX64912.1"/>
    <property type="molecule type" value="Genomic_DNA"/>
</dbReference>
<name>A0A3M6VF11_9STRA</name>
<dbReference type="Pfam" id="PF08584">
    <property type="entry name" value="Ribonuc_P_40"/>
    <property type="match status" value="1"/>
</dbReference>
<dbReference type="GO" id="GO:0000447">
    <property type="term" value="P:endonucleolytic cleavage in ITS1 to separate SSU-rRNA from 5.8S rRNA and LSU-rRNA from tricistronic rRNA transcript (SSU-rRNA, 5.8S rRNA, LSU-rRNA)"/>
    <property type="evidence" value="ECO:0007669"/>
    <property type="project" value="TreeGrafter"/>
</dbReference>
<protein>
    <submittedName>
        <fullName evidence="1">Uncharacterized protein</fullName>
    </submittedName>
</protein>
<evidence type="ECO:0000313" key="2">
    <source>
        <dbReference type="Proteomes" id="UP000282087"/>
    </source>
</evidence>
<dbReference type="AlphaFoldDB" id="A0A3M6VF11"/>
<dbReference type="PANTHER" id="PTHR15396">
    <property type="entry name" value="RIBONUCLEASE P PROTEIN SUBUNIT P40"/>
    <property type="match status" value="1"/>
</dbReference>
<sequence length="429" mass="47751">MVSGGKTSRRGATQRRGRLQGVSTLLQSSAAASSLSSRLLVWHSRFSHAASRHESVLNGHAMNQQLEVYLPSEAGKITAQSLQWETGFYYEVKASLDMFLSPAFIRDYLMDGGAVFMVTKNVAIDASQSAMLLPSGQLLLLVNADTYQTLGLVGKKYGKALPASSRTAHVKRGQKYIITLDLTSSTFTEKGENLFRDRVRKCLSTKLEHVDMVLCAYNQRGSARTILFEDDDAVPRSRVELNGKMKTFNEVFLPKFDAFYTALGANEAGGDEETDMLRTSLWEAYDWLGLVACRLTNLLQRKKLEEYVSTFTGIPDSFECEPESEITTVQWRGLLAAPFCSAIVEKVQRAVRSGELPWGAITVWGFPDVFVSWVQQTKTKKMPKERVARPSDESMAICVMATTTTHCSCYQTTSTLCCKRLALMTLPCR</sequence>
<dbReference type="GO" id="GO:0030681">
    <property type="term" value="C:multimeric ribonuclease P complex"/>
    <property type="evidence" value="ECO:0007669"/>
    <property type="project" value="TreeGrafter"/>
</dbReference>
<dbReference type="PANTHER" id="PTHR15396:SF1">
    <property type="entry name" value="RIBONUCLEASE P PROTEIN SUBUNIT P40"/>
    <property type="match status" value="1"/>
</dbReference>
<dbReference type="STRING" id="542832.A0A3M6VF11"/>
<dbReference type="VEuPathDB" id="FungiDB:DD237_006333"/>
<dbReference type="InterPro" id="IPR013893">
    <property type="entry name" value="RNase_P_Rpp40"/>
</dbReference>
<keyword evidence="2" id="KW-1185">Reference proteome</keyword>
<dbReference type="Proteomes" id="UP000282087">
    <property type="component" value="Unassembled WGS sequence"/>
</dbReference>
<evidence type="ECO:0000313" key="1">
    <source>
        <dbReference type="EMBL" id="RMX64912.1"/>
    </source>
</evidence>
<reference evidence="1 2" key="1">
    <citation type="submission" date="2018-06" db="EMBL/GenBank/DDBJ databases">
        <title>Comparative genomics of downy mildews reveals potential adaptations to biotrophy.</title>
        <authorList>
            <person name="Fletcher K."/>
            <person name="Klosterman S.J."/>
            <person name="Derevnina L."/>
            <person name="Martin F."/>
            <person name="Koike S."/>
            <person name="Reyes Chin-Wo S."/>
            <person name="Mou B."/>
            <person name="Michelmore R."/>
        </authorList>
    </citation>
    <scope>NUCLEOTIDE SEQUENCE [LARGE SCALE GENOMIC DNA]</scope>
    <source>
        <strain evidence="1 2">R14</strain>
    </source>
</reference>
<dbReference type="GO" id="GO:0000172">
    <property type="term" value="C:ribonuclease MRP complex"/>
    <property type="evidence" value="ECO:0007669"/>
    <property type="project" value="TreeGrafter"/>
</dbReference>
<dbReference type="GO" id="GO:0000171">
    <property type="term" value="F:ribonuclease MRP activity"/>
    <property type="evidence" value="ECO:0007669"/>
    <property type="project" value="TreeGrafter"/>
</dbReference>